<comment type="caution">
    <text evidence="2">The sequence shown here is derived from an EMBL/GenBank/DDBJ whole genome shotgun (WGS) entry which is preliminary data.</text>
</comment>
<evidence type="ECO:0000313" key="2">
    <source>
        <dbReference type="EMBL" id="PWI69625.1"/>
    </source>
</evidence>
<organism evidence="2 3">
    <name type="scientific">Purpureocillium lilacinum</name>
    <name type="common">Paecilomyces lilacinus</name>
    <dbReference type="NCBI Taxonomy" id="33203"/>
    <lineage>
        <taxon>Eukaryota</taxon>
        <taxon>Fungi</taxon>
        <taxon>Dikarya</taxon>
        <taxon>Ascomycota</taxon>
        <taxon>Pezizomycotina</taxon>
        <taxon>Sordariomycetes</taxon>
        <taxon>Hypocreomycetidae</taxon>
        <taxon>Hypocreales</taxon>
        <taxon>Ophiocordycipitaceae</taxon>
        <taxon>Purpureocillium</taxon>
    </lineage>
</organism>
<gene>
    <name evidence="2" type="ORF">PCL_00537</name>
</gene>
<name>A0A2U3E526_PURLI</name>
<feature type="region of interest" description="Disordered" evidence="1">
    <location>
        <begin position="19"/>
        <end position="100"/>
    </location>
</feature>
<proteinExistence type="predicted"/>
<evidence type="ECO:0000313" key="3">
    <source>
        <dbReference type="Proteomes" id="UP000245956"/>
    </source>
</evidence>
<accession>A0A2U3E526</accession>
<dbReference type="Proteomes" id="UP000245956">
    <property type="component" value="Unassembled WGS sequence"/>
</dbReference>
<reference evidence="2 3" key="1">
    <citation type="journal article" date="2016" name="Front. Microbiol.">
        <title>Genome and transcriptome sequences reveal the specific parasitism of the nematophagous Purpureocillium lilacinum 36-1.</title>
        <authorList>
            <person name="Xie J."/>
            <person name="Li S."/>
            <person name="Mo C."/>
            <person name="Xiao X."/>
            <person name="Peng D."/>
            <person name="Wang G."/>
            <person name="Xiao Y."/>
        </authorList>
    </citation>
    <scope>NUCLEOTIDE SEQUENCE [LARGE SCALE GENOMIC DNA]</scope>
    <source>
        <strain evidence="2 3">36-1</strain>
    </source>
</reference>
<sequence length="386" mass="41643">MASYSTSVLRIRRAAGTGWLAGWPPSMADTPEPPGGRAAKKPRHTHPSTQPHGIDEPHFTFISRSSRAGTGSRESEATGQTSRRCGGLKSHGSRRTRETDAAREIRAVLPYHRPREQLLQRPPSWSLPEHPTIAAMASGSKCQLRAGGRLCMDQRPRVARLADGKRVHPGRVASALATWNRKRAGETIAASALHLRKIKKQASGAEFASGGRICTCVPAVSAAAVASGDGRYCTSLHRLKAFGGAERFDIHLLSVSTRHMNGITSEQAPSRLPTRPAETDHQARIKTLPRDRAGAAPIGSSKPRPENLVTYCLVDGRGHKVIPWGPGLFMGVEAGGGGGDPTGMLENEMREKPFMDCSQLVEQAGLEHVTPFLDLFRQVPTRVGLL</sequence>
<dbReference type="AlphaFoldDB" id="A0A2U3E526"/>
<dbReference type="EMBL" id="LCWV01000011">
    <property type="protein sequence ID" value="PWI69625.1"/>
    <property type="molecule type" value="Genomic_DNA"/>
</dbReference>
<protein>
    <submittedName>
        <fullName evidence="2">Uncharacterized protein</fullName>
    </submittedName>
</protein>
<evidence type="ECO:0000256" key="1">
    <source>
        <dbReference type="SAM" id="MobiDB-lite"/>
    </source>
</evidence>